<keyword evidence="1" id="KW-0472">Membrane</keyword>
<keyword evidence="1" id="KW-0812">Transmembrane</keyword>
<keyword evidence="3" id="KW-1185">Reference proteome</keyword>
<name>A0ABW4I9L3_9SPHI</name>
<feature type="transmembrane region" description="Helical" evidence="1">
    <location>
        <begin position="6"/>
        <end position="28"/>
    </location>
</feature>
<dbReference type="RefSeq" id="WP_379661825.1">
    <property type="nucleotide sequence ID" value="NZ_JBHUDG010000004.1"/>
</dbReference>
<evidence type="ECO:0000313" key="3">
    <source>
        <dbReference type="Proteomes" id="UP001597118"/>
    </source>
</evidence>
<dbReference type="Pfam" id="PF25589">
    <property type="entry name" value="DUF7935"/>
    <property type="match status" value="1"/>
</dbReference>
<dbReference type="InterPro" id="IPR057695">
    <property type="entry name" value="DUF7935"/>
</dbReference>
<dbReference type="Proteomes" id="UP001597118">
    <property type="component" value="Unassembled WGS sequence"/>
</dbReference>
<evidence type="ECO:0000313" key="2">
    <source>
        <dbReference type="EMBL" id="MFD1629446.1"/>
    </source>
</evidence>
<reference evidence="3" key="1">
    <citation type="journal article" date="2019" name="Int. J. Syst. Evol. Microbiol.">
        <title>The Global Catalogue of Microorganisms (GCM) 10K type strain sequencing project: providing services to taxonomists for standard genome sequencing and annotation.</title>
        <authorList>
            <consortium name="The Broad Institute Genomics Platform"/>
            <consortium name="The Broad Institute Genome Sequencing Center for Infectious Disease"/>
            <person name="Wu L."/>
            <person name="Ma J."/>
        </authorList>
    </citation>
    <scope>NUCLEOTIDE SEQUENCE [LARGE SCALE GENOMIC DNA]</scope>
    <source>
        <strain evidence="3">CCUG 53762</strain>
    </source>
</reference>
<dbReference type="EMBL" id="JBHUDG010000004">
    <property type="protein sequence ID" value="MFD1629446.1"/>
    <property type="molecule type" value="Genomic_DNA"/>
</dbReference>
<accession>A0ABW4I9L3</accession>
<evidence type="ECO:0000256" key="1">
    <source>
        <dbReference type="SAM" id="Phobius"/>
    </source>
</evidence>
<sequence length="175" mass="20107">MDITSLLYDILKLVIAGVILLFVAYYMFKGFFENYKYTSLLGYKSNINKEVLPLKLQALERMTLFIERINPTNLMMRLHTTGQSAGELQMRALEEIREEYQHNVTQQLYLSTDTWSIIKRVKEDTIMLINTSKNELPADASAVALSKVVFAKLSALESDPYELALMTVRSQLQNL</sequence>
<comment type="caution">
    <text evidence="2">The sequence shown here is derived from an EMBL/GenBank/DDBJ whole genome shotgun (WGS) entry which is preliminary data.</text>
</comment>
<protein>
    <submittedName>
        <fullName evidence="2">Uncharacterized protein</fullName>
    </submittedName>
</protein>
<gene>
    <name evidence="2" type="ORF">ACFSAH_06115</name>
</gene>
<proteinExistence type="predicted"/>
<organism evidence="2 3">
    <name type="scientific">Pseudopedobacter beijingensis</name>
    <dbReference type="NCBI Taxonomy" id="1207056"/>
    <lineage>
        <taxon>Bacteria</taxon>
        <taxon>Pseudomonadati</taxon>
        <taxon>Bacteroidota</taxon>
        <taxon>Sphingobacteriia</taxon>
        <taxon>Sphingobacteriales</taxon>
        <taxon>Sphingobacteriaceae</taxon>
        <taxon>Pseudopedobacter</taxon>
    </lineage>
</organism>
<keyword evidence="1" id="KW-1133">Transmembrane helix</keyword>